<organism evidence="3 4">
    <name type="scientific">Rhodofomes roseus</name>
    <dbReference type="NCBI Taxonomy" id="34475"/>
    <lineage>
        <taxon>Eukaryota</taxon>
        <taxon>Fungi</taxon>
        <taxon>Dikarya</taxon>
        <taxon>Basidiomycota</taxon>
        <taxon>Agaricomycotina</taxon>
        <taxon>Agaricomycetes</taxon>
        <taxon>Polyporales</taxon>
        <taxon>Rhodofomes</taxon>
    </lineage>
</organism>
<dbReference type="Proteomes" id="UP000814176">
    <property type="component" value="Unassembled WGS sequence"/>
</dbReference>
<proteinExistence type="predicted"/>
<dbReference type="InterPro" id="IPR050357">
    <property type="entry name" value="Arrestin_domain-protein"/>
</dbReference>
<sequence>MSGSYLSAIRISLSQEPVVTGDVSEGTVRLDLPALGEERVGEVHAHLKGFLTTTLNRHGPTLTDTISLLQQSILLWKRGMPSPSSGILTVPFRFKLPDNLPPSFDFSDEGISVRISYSVEAAPDRSGIRSERVESTVTVVQNDPESSQISLRLAQGWNEPWTTKTISKRFRRVHGLVGDATLNLTYPSSPALPTNSNIPFKLHVVTVSSLMSRDDDGRIWPSPPTQPREILAELRQRVYSRIGSESHVFTTPVKSLWGAVEVGPFDKEWIPTEGSDTTGKWKQEMPLRSSFMPSNTPTFAYSSAGTSEVRVEYSIHLNVHFGSHYSLDLDVPVIIGSSVGPGSRDKPASLSTTEAARSHAGIDRVEPPMDWFLSVPGASFESNSSNPLRRVITAPETRPPCPTTASDQDSRLTARLEQHDLPMSWFMPGTGASASGAPGHGYTRSLELLDNSIALFESASRLRSTSHERPIPLRQVRSASPARASIARSGYVRNFGLADLPEDMFTGDFRGVPATPRRPARRQPAPPSGNARPVSAESSTSARGSRVRNYGAADVPENMFGADYGAVLTTSRRPARRRPAPTFETNRPEEAESADLPSYGDSLDDGPPPYEE</sequence>
<feature type="region of interest" description="Disordered" evidence="1">
    <location>
        <begin position="566"/>
        <end position="612"/>
    </location>
</feature>
<dbReference type="RefSeq" id="XP_047778408.1">
    <property type="nucleotide sequence ID" value="XM_047919670.1"/>
</dbReference>
<evidence type="ECO:0000259" key="2">
    <source>
        <dbReference type="Pfam" id="PF00339"/>
    </source>
</evidence>
<protein>
    <recommendedName>
        <fullName evidence="2">Arrestin-like N-terminal domain-containing protein</fullName>
    </recommendedName>
</protein>
<feature type="region of interest" description="Disordered" evidence="1">
    <location>
        <begin position="508"/>
        <end position="547"/>
    </location>
</feature>
<feature type="domain" description="Arrestin-like N-terminal" evidence="2">
    <location>
        <begin position="62"/>
        <end position="141"/>
    </location>
</feature>
<reference evidence="3 4" key="1">
    <citation type="journal article" date="2021" name="Environ. Microbiol.">
        <title>Gene family expansions and transcriptome signatures uncover fungal adaptations to wood decay.</title>
        <authorList>
            <person name="Hage H."/>
            <person name="Miyauchi S."/>
            <person name="Viragh M."/>
            <person name="Drula E."/>
            <person name="Min B."/>
            <person name="Chaduli D."/>
            <person name="Navarro D."/>
            <person name="Favel A."/>
            <person name="Norest M."/>
            <person name="Lesage-Meessen L."/>
            <person name="Balint B."/>
            <person name="Merenyi Z."/>
            <person name="de Eugenio L."/>
            <person name="Morin E."/>
            <person name="Martinez A.T."/>
            <person name="Baldrian P."/>
            <person name="Stursova M."/>
            <person name="Martinez M.J."/>
            <person name="Novotny C."/>
            <person name="Magnuson J.K."/>
            <person name="Spatafora J.W."/>
            <person name="Maurice S."/>
            <person name="Pangilinan J."/>
            <person name="Andreopoulos W."/>
            <person name="LaButti K."/>
            <person name="Hundley H."/>
            <person name="Na H."/>
            <person name="Kuo A."/>
            <person name="Barry K."/>
            <person name="Lipzen A."/>
            <person name="Henrissat B."/>
            <person name="Riley R."/>
            <person name="Ahrendt S."/>
            <person name="Nagy L.G."/>
            <person name="Grigoriev I.V."/>
            <person name="Martin F."/>
            <person name="Rosso M.N."/>
        </authorList>
    </citation>
    <scope>NUCLEOTIDE SEQUENCE [LARGE SCALE GENOMIC DNA]</scope>
    <source>
        <strain evidence="3 4">CIRM-BRFM 1785</strain>
    </source>
</reference>
<evidence type="ECO:0000313" key="3">
    <source>
        <dbReference type="EMBL" id="KAH9836123.1"/>
    </source>
</evidence>
<dbReference type="EMBL" id="JADCUA010000011">
    <property type="protein sequence ID" value="KAH9836123.1"/>
    <property type="molecule type" value="Genomic_DNA"/>
</dbReference>
<evidence type="ECO:0000313" key="4">
    <source>
        <dbReference type="Proteomes" id="UP000814176"/>
    </source>
</evidence>
<dbReference type="Pfam" id="PF00339">
    <property type="entry name" value="Arrestin_N"/>
    <property type="match status" value="1"/>
</dbReference>
<evidence type="ECO:0000256" key="1">
    <source>
        <dbReference type="SAM" id="MobiDB-lite"/>
    </source>
</evidence>
<name>A0ABQ8KF40_9APHY</name>
<dbReference type="InterPro" id="IPR011021">
    <property type="entry name" value="Arrestin-like_N"/>
</dbReference>
<dbReference type="Gene3D" id="2.60.40.640">
    <property type="match status" value="1"/>
</dbReference>
<dbReference type="InterPro" id="IPR014752">
    <property type="entry name" value="Arrestin-like_C"/>
</dbReference>
<dbReference type="PANTHER" id="PTHR11188">
    <property type="entry name" value="ARRESTIN DOMAIN CONTAINING PROTEIN"/>
    <property type="match status" value="1"/>
</dbReference>
<dbReference type="GeneID" id="72000402"/>
<keyword evidence="4" id="KW-1185">Reference proteome</keyword>
<accession>A0ABQ8KF40</accession>
<dbReference type="PANTHER" id="PTHR11188:SF17">
    <property type="entry name" value="FI21816P1"/>
    <property type="match status" value="1"/>
</dbReference>
<gene>
    <name evidence="3" type="ORF">C8Q71DRAFT_67156</name>
</gene>
<comment type="caution">
    <text evidence="3">The sequence shown here is derived from an EMBL/GenBank/DDBJ whole genome shotgun (WGS) entry which is preliminary data.</text>
</comment>